<feature type="transmembrane region" description="Helical" evidence="12">
    <location>
        <begin position="111"/>
        <end position="133"/>
    </location>
</feature>
<dbReference type="InterPro" id="IPR033885">
    <property type="entry name" value="AlkB/XylM"/>
</dbReference>
<dbReference type="CDD" id="cd03512">
    <property type="entry name" value="Alkane-hydroxylase"/>
    <property type="match status" value="1"/>
</dbReference>
<dbReference type="Pfam" id="PF00487">
    <property type="entry name" value="FA_desaturase"/>
    <property type="match status" value="1"/>
</dbReference>
<dbReference type="GO" id="GO:0004497">
    <property type="term" value="F:monooxygenase activity"/>
    <property type="evidence" value="ECO:0007669"/>
    <property type="project" value="UniProtKB-KW"/>
</dbReference>
<protein>
    <submittedName>
        <fullName evidence="14">Alkane 1-monooxygenase</fullName>
    </submittedName>
</protein>
<keyword evidence="9" id="KW-0408">Iron</keyword>
<evidence type="ECO:0000313" key="15">
    <source>
        <dbReference type="Proteomes" id="UP000275281"/>
    </source>
</evidence>
<reference evidence="14 15" key="1">
    <citation type="submission" date="2018-11" db="EMBL/GenBank/DDBJ databases">
        <authorList>
            <person name="Ye M.-Q."/>
            <person name="Du Z.-J."/>
        </authorList>
    </citation>
    <scope>NUCLEOTIDE SEQUENCE [LARGE SCALE GENOMIC DNA]</scope>
    <source>
        <strain evidence="14 15">U0105</strain>
    </source>
</reference>
<evidence type="ECO:0000313" key="14">
    <source>
        <dbReference type="EMBL" id="RPJ66996.1"/>
    </source>
</evidence>
<evidence type="ECO:0000256" key="11">
    <source>
        <dbReference type="ARBA" id="ARBA00023136"/>
    </source>
</evidence>
<name>A0A3N5Y2U1_9ALTE</name>
<dbReference type="RefSeq" id="WP_124026901.1">
    <property type="nucleotide sequence ID" value="NZ_JBHRSN010000015.1"/>
</dbReference>
<evidence type="ECO:0000256" key="9">
    <source>
        <dbReference type="ARBA" id="ARBA00023004"/>
    </source>
</evidence>
<dbReference type="EMBL" id="RPOK01000002">
    <property type="protein sequence ID" value="RPJ66996.1"/>
    <property type="molecule type" value="Genomic_DNA"/>
</dbReference>
<evidence type="ECO:0000256" key="2">
    <source>
        <dbReference type="ARBA" id="ARBA00010823"/>
    </source>
</evidence>
<dbReference type="InterPro" id="IPR005804">
    <property type="entry name" value="FA_desaturase_dom"/>
</dbReference>
<comment type="caution">
    <text evidence="14">The sequence shown here is derived from an EMBL/GenBank/DDBJ whole genome shotgun (WGS) entry which is preliminary data.</text>
</comment>
<dbReference type="GO" id="GO:0006629">
    <property type="term" value="P:lipid metabolic process"/>
    <property type="evidence" value="ECO:0007669"/>
    <property type="project" value="InterPro"/>
</dbReference>
<evidence type="ECO:0000256" key="6">
    <source>
        <dbReference type="ARBA" id="ARBA00022723"/>
    </source>
</evidence>
<feature type="transmembrane region" description="Helical" evidence="12">
    <location>
        <begin position="229"/>
        <end position="262"/>
    </location>
</feature>
<keyword evidence="7 12" id="KW-1133">Transmembrane helix</keyword>
<feature type="transmembrane region" description="Helical" evidence="12">
    <location>
        <begin position="328"/>
        <end position="345"/>
    </location>
</feature>
<dbReference type="PANTHER" id="PTHR38674">
    <property type="entry name" value="ALKANE 1-MONOOXYGENASE 1"/>
    <property type="match status" value="1"/>
</dbReference>
<evidence type="ECO:0000256" key="12">
    <source>
        <dbReference type="SAM" id="Phobius"/>
    </source>
</evidence>
<feature type="domain" description="Fatty acid desaturase" evidence="13">
    <location>
        <begin position="110"/>
        <end position="320"/>
    </location>
</feature>
<dbReference type="PANTHER" id="PTHR38674:SF1">
    <property type="entry name" value="ALKANE 1-MONOOXYGENASE 1"/>
    <property type="match status" value="1"/>
</dbReference>
<dbReference type="AlphaFoldDB" id="A0A3N5Y2U1"/>
<keyword evidence="11 12" id="KW-0472">Membrane</keyword>
<evidence type="ECO:0000256" key="3">
    <source>
        <dbReference type="ARBA" id="ARBA00022475"/>
    </source>
</evidence>
<evidence type="ECO:0000256" key="7">
    <source>
        <dbReference type="ARBA" id="ARBA00022989"/>
    </source>
</evidence>
<organism evidence="14 15">
    <name type="scientific">Alteromonas sediminis</name>
    <dbReference type="NCBI Taxonomy" id="2259342"/>
    <lineage>
        <taxon>Bacteria</taxon>
        <taxon>Pseudomonadati</taxon>
        <taxon>Pseudomonadota</taxon>
        <taxon>Gammaproteobacteria</taxon>
        <taxon>Alteromonadales</taxon>
        <taxon>Alteromonadaceae</taxon>
        <taxon>Alteromonas/Salinimonas group</taxon>
        <taxon>Alteromonas</taxon>
    </lineage>
</organism>
<comment type="similarity">
    <text evidence="2">Belongs to the fatty acid desaturase type 1 family. AlkB subfamily.</text>
</comment>
<evidence type="ECO:0000256" key="5">
    <source>
        <dbReference type="ARBA" id="ARBA00022692"/>
    </source>
</evidence>
<feature type="transmembrane region" description="Helical" evidence="12">
    <location>
        <begin position="7"/>
        <end position="24"/>
    </location>
</feature>
<evidence type="ECO:0000256" key="8">
    <source>
        <dbReference type="ARBA" id="ARBA00023002"/>
    </source>
</evidence>
<evidence type="ECO:0000259" key="13">
    <source>
        <dbReference type="Pfam" id="PF00487"/>
    </source>
</evidence>
<evidence type="ECO:0000256" key="4">
    <source>
        <dbReference type="ARBA" id="ARBA00022519"/>
    </source>
</evidence>
<accession>A0A3N5Y2U1</accession>
<keyword evidence="6" id="KW-0479">Metal-binding</keyword>
<keyword evidence="4" id="KW-0997">Cell inner membrane</keyword>
<keyword evidence="15" id="KW-1185">Reference proteome</keyword>
<feature type="transmembrane region" description="Helical" evidence="12">
    <location>
        <begin position="68"/>
        <end position="91"/>
    </location>
</feature>
<dbReference type="GO" id="GO:0005886">
    <property type="term" value="C:plasma membrane"/>
    <property type="evidence" value="ECO:0007669"/>
    <property type="project" value="UniProtKB-SubCell"/>
</dbReference>
<dbReference type="OrthoDB" id="4759734at2"/>
<keyword evidence="5 12" id="KW-0812">Transmembrane</keyword>
<keyword evidence="8" id="KW-0560">Oxidoreductase</keyword>
<keyword evidence="3" id="KW-1003">Cell membrane</keyword>
<keyword evidence="10 14" id="KW-0503">Monooxygenase</keyword>
<proteinExistence type="inferred from homology"/>
<gene>
    <name evidence="14" type="ORF">DRW07_05480</name>
</gene>
<dbReference type="Proteomes" id="UP000275281">
    <property type="component" value="Unassembled WGS sequence"/>
</dbReference>
<comment type="subcellular location">
    <subcellularLocation>
        <location evidence="1">Cell inner membrane</location>
        <topology evidence="1">Multi-pass membrane protein</topology>
    </subcellularLocation>
</comment>
<sequence>MLHYIKFFNFYLSACLGIVVIWMGGLYIPIGFAVYVTLYVAGDALLGDDTSEPALLNKSVLDLMLYSALPLSVIIFLSSVWLGTAQNFAAVTTVSNWLNYDLYHAKQNTLWWHKVSGVAFLGLLLGGVATVVAHELVHRVASPLAVCTGRWLLAFSFDANFSIEHVYNHHTKVATKDDPATAPRGRNVYVHFAKAFIGTQKAAWAIELKRLARVNQPILSVHNRCIRGWLMSAVLMLIAFILGGTGGLVMFVCVGINCKFILEVVNYMEHYGLVRDPRQPVKPRHSWNSNRKVSCWTMFNLPRHSHHHAQGAVPFEKLKAMPDSPTMIAGYITTIGIALIPPLWFKLMQPKLEEWDTVYASAREKEILAKGVTT</sequence>
<evidence type="ECO:0000256" key="10">
    <source>
        <dbReference type="ARBA" id="ARBA00023033"/>
    </source>
</evidence>
<dbReference type="GO" id="GO:0046872">
    <property type="term" value="F:metal ion binding"/>
    <property type="evidence" value="ECO:0007669"/>
    <property type="project" value="UniProtKB-KW"/>
</dbReference>
<evidence type="ECO:0000256" key="1">
    <source>
        <dbReference type="ARBA" id="ARBA00004429"/>
    </source>
</evidence>